<evidence type="ECO:0000256" key="2">
    <source>
        <dbReference type="ARBA" id="ARBA00022884"/>
    </source>
</evidence>
<dbReference type="GO" id="GO:0005737">
    <property type="term" value="C:cytoplasm"/>
    <property type="evidence" value="ECO:0007669"/>
    <property type="project" value="UniProtKB-SubCell"/>
</dbReference>
<dbReference type="Pfam" id="PF13083">
    <property type="entry name" value="KH_KhpA-B"/>
    <property type="match status" value="1"/>
</dbReference>
<dbReference type="SUPFAM" id="SSF82708">
    <property type="entry name" value="R3H domain"/>
    <property type="match status" value="1"/>
</dbReference>
<dbReference type="InterPro" id="IPR032782">
    <property type="entry name" value="KhpB_N"/>
</dbReference>
<evidence type="ECO:0000313" key="8">
    <source>
        <dbReference type="EMBL" id="CBX30112.1"/>
    </source>
</evidence>
<dbReference type="InterPro" id="IPR038008">
    <property type="entry name" value="Jag_KH"/>
</dbReference>
<dbReference type="SMART" id="SM01245">
    <property type="entry name" value="Jag_N"/>
    <property type="match status" value="1"/>
</dbReference>
<dbReference type="NCBIfam" id="NF041568">
    <property type="entry name" value="Jag_EloR"/>
    <property type="match status" value="1"/>
</dbReference>
<feature type="domain" description="R3H" evidence="7">
    <location>
        <begin position="173"/>
        <end position="239"/>
    </location>
</feature>
<dbReference type="CDD" id="cd02414">
    <property type="entry name" value="KH-II_Jag"/>
    <property type="match status" value="1"/>
</dbReference>
<dbReference type="SMART" id="SM00393">
    <property type="entry name" value="R3H"/>
    <property type="match status" value="1"/>
</dbReference>
<evidence type="ECO:0000256" key="1">
    <source>
        <dbReference type="ARBA" id="ARBA00022490"/>
    </source>
</evidence>
<dbReference type="HAMAP" id="MF_00867">
    <property type="entry name" value="KhpB"/>
    <property type="match status" value="1"/>
</dbReference>
<feature type="region of interest" description="Jag_N domain" evidence="6">
    <location>
        <begin position="6"/>
        <end position="56"/>
    </location>
</feature>
<comment type="function">
    <text evidence="6">A probable RNA chaperone. Forms a complex with KhpA which binds to cellular RNA and controls its expression. Plays a role in peptidoglycan (PG) homeostasis and cell length regulation.</text>
</comment>
<dbReference type="InterPro" id="IPR034079">
    <property type="entry name" value="R3H_KhpB"/>
</dbReference>
<dbReference type="InterPro" id="IPR038247">
    <property type="entry name" value="Jag_N_dom_sf"/>
</dbReference>
<evidence type="ECO:0000256" key="3">
    <source>
        <dbReference type="ARBA" id="ARBA00022960"/>
    </source>
</evidence>
<dbReference type="GO" id="GO:0003723">
    <property type="term" value="F:RNA binding"/>
    <property type="evidence" value="ECO:0007669"/>
    <property type="project" value="UniProtKB-UniRule"/>
</dbReference>
<dbReference type="CDD" id="cd02644">
    <property type="entry name" value="R3H_jag"/>
    <property type="match status" value="1"/>
</dbReference>
<dbReference type="PANTHER" id="PTHR35800:SF1">
    <property type="entry name" value="RNA-BINDING PROTEIN KHPB"/>
    <property type="match status" value="1"/>
</dbReference>
<dbReference type="InterPro" id="IPR015946">
    <property type="entry name" value="KH_dom-like_a/b"/>
</dbReference>
<evidence type="ECO:0000256" key="6">
    <source>
        <dbReference type="HAMAP-Rule" id="MF_00867"/>
    </source>
</evidence>
<keyword evidence="1 6" id="KW-0963">Cytoplasm</keyword>
<reference evidence="8" key="1">
    <citation type="journal article" date="2011" name="Environ. Microbiol.">
        <title>Genomic insights into the metabolic potential of the polycyclic aromatic hydrocarbon degrading sulfate-reducing Deltaproteobacterium N47.</title>
        <authorList>
            <person name="Bergmann F."/>
            <person name="Selesi D."/>
            <person name="Weinmaier T."/>
            <person name="Tischler P."/>
            <person name="Rattei T."/>
            <person name="Meckenstock R.U."/>
        </authorList>
    </citation>
    <scope>NUCLEOTIDE SEQUENCE</scope>
</reference>
<accession>E1YHJ3</accession>
<evidence type="ECO:0000259" key="7">
    <source>
        <dbReference type="PROSITE" id="PS51061"/>
    </source>
</evidence>
<dbReference type="AlphaFoldDB" id="E1YHJ3"/>
<dbReference type="GO" id="GO:0008360">
    <property type="term" value="P:regulation of cell shape"/>
    <property type="evidence" value="ECO:0007669"/>
    <property type="project" value="UniProtKB-KW"/>
</dbReference>
<dbReference type="PANTHER" id="PTHR35800">
    <property type="entry name" value="PROTEIN JAG"/>
    <property type="match status" value="1"/>
</dbReference>
<evidence type="ECO:0000256" key="4">
    <source>
        <dbReference type="ARBA" id="ARBA00023186"/>
    </source>
</evidence>
<dbReference type="PROSITE" id="PS51061">
    <property type="entry name" value="R3H"/>
    <property type="match status" value="1"/>
</dbReference>
<keyword evidence="4 6" id="KW-0143">Chaperone</keyword>
<proteinExistence type="inferred from homology"/>
<comment type="similarity">
    <text evidence="6">Belongs to the KhpB RNA-binding protein family.</text>
</comment>
<protein>
    <recommendedName>
        <fullName evidence="6">RNA-binding protein KhpB</fullName>
    </recommendedName>
    <alternativeName>
        <fullName evidence="6">RNA-binding protein EloR</fullName>
    </alternativeName>
</protein>
<dbReference type="Gene3D" id="3.30.1370.50">
    <property type="entry name" value="R3H-like domain"/>
    <property type="match status" value="1"/>
</dbReference>
<dbReference type="Pfam" id="PF14804">
    <property type="entry name" value="Jag_N"/>
    <property type="match status" value="1"/>
</dbReference>
<dbReference type="Gene3D" id="3.30.30.80">
    <property type="entry name" value="probable RNA-binding protein from clostridium symbiosum atcc 14940"/>
    <property type="match status" value="1"/>
</dbReference>
<organism evidence="8">
    <name type="scientific">uncultured Desulfobacterium sp</name>
    <dbReference type="NCBI Taxonomy" id="201089"/>
    <lineage>
        <taxon>Bacteria</taxon>
        <taxon>Pseudomonadati</taxon>
        <taxon>Thermodesulfobacteriota</taxon>
        <taxon>Desulfobacteria</taxon>
        <taxon>Desulfobacterales</taxon>
        <taxon>Desulfobacteriaceae</taxon>
        <taxon>Desulfobacterium</taxon>
        <taxon>environmental samples</taxon>
    </lineage>
</organism>
<dbReference type="InterPro" id="IPR039247">
    <property type="entry name" value="KhpB"/>
</dbReference>
<dbReference type="EMBL" id="FR695874">
    <property type="protein sequence ID" value="CBX30112.1"/>
    <property type="molecule type" value="Genomic_DNA"/>
</dbReference>
<sequence>MPHYMEIDGINVEKAIEKACKELNINRDALKHDVVSYGSSGIFGLVGTKKAKIRVTIPDIETKTEEETIHKGASNIEDEFSEIINSGDNNENNIDKGLYILNRIIKTITDDAKTTVKIDENEVFYEIDCSNPSVIIGKQGQTLDAIQYIIGKIVKKNNGIKQNITVDIAGYLNKKRLKLSKLAEKMAQKAITNGKPMSLGQMNSYDRRIIHLTLKQNNEVVTHSVGEGFIKKLVIFPKKKRINNVNQAKSAKM</sequence>
<comment type="subunit">
    <text evidence="6">Forms a complex with KhpA.</text>
</comment>
<comment type="subcellular location">
    <subcellularLocation>
        <location evidence="6">Cytoplasm</location>
    </subcellularLocation>
</comment>
<dbReference type="InterPro" id="IPR001374">
    <property type="entry name" value="R3H_dom"/>
</dbReference>
<dbReference type="Pfam" id="PF01424">
    <property type="entry name" value="R3H"/>
    <property type="match status" value="1"/>
</dbReference>
<dbReference type="Gene3D" id="3.30.300.20">
    <property type="match status" value="1"/>
</dbReference>
<comment type="domain">
    <text evidence="6">Has an N-terminal Jag-N domain and 2 RNA-binding domains (KH and R3H).</text>
</comment>
<evidence type="ECO:0000256" key="5">
    <source>
        <dbReference type="ARBA" id="ARBA00023316"/>
    </source>
</evidence>
<keyword evidence="5 6" id="KW-0961">Cell wall biogenesis/degradation</keyword>
<gene>
    <name evidence="6" type="primary">khpB</name>
    <name evidence="6" type="synonym">eloR</name>
    <name evidence="8" type="ORF">N47_D29210</name>
</gene>
<name>E1YHJ3_9BACT</name>
<dbReference type="GO" id="GO:0009252">
    <property type="term" value="P:peptidoglycan biosynthetic process"/>
    <property type="evidence" value="ECO:0007669"/>
    <property type="project" value="UniProtKB-UniRule"/>
</dbReference>
<keyword evidence="3 6" id="KW-0133">Cell shape</keyword>
<dbReference type="GO" id="GO:0071555">
    <property type="term" value="P:cell wall organization"/>
    <property type="evidence" value="ECO:0007669"/>
    <property type="project" value="UniProtKB-KW"/>
</dbReference>
<dbReference type="InterPro" id="IPR036867">
    <property type="entry name" value="R3H_dom_sf"/>
</dbReference>
<keyword evidence="2 6" id="KW-0694">RNA-binding</keyword>